<dbReference type="Pfam" id="PF00033">
    <property type="entry name" value="Cytochrome_B"/>
    <property type="match status" value="1"/>
</dbReference>
<dbReference type="AlphaFoldDB" id="A0AAE4ZA46"/>
<proteinExistence type="predicted"/>
<dbReference type="InterPro" id="IPR027387">
    <property type="entry name" value="Cytb/b6-like_sf"/>
</dbReference>
<feature type="transmembrane region" description="Helical" evidence="2">
    <location>
        <begin position="69"/>
        <end position="92"/>
    </location>
</feature>
<feature type="compositionally biased region" description="Acidic residues" evidence="1">
    <location>
        <begin position="405"/>
        <end position="419"/>
    </location>
</feature>
<dbReference type="Gene3D" id="1.20.810.10">
    <property type="entry name" value="Cytochrome Bc1 Complex, Chain C"/>
    <property type="match status" value="1"/>
</dbReference>
<feature type="transmembrane region" description="Helical" evidence="2">
    <location>
        <begin position="323"/>
        <end position="341"/>
    </location>
</feature>
<feature type="transmembrane region" description="Helical" evidence="2">
    <location>
        <begin position="353"/>
        <end position="372"/>
    </location>
</feature>
<dbReference type="GO" id="GO:0016491">
    <property type="term" value="F:oxidoreductase activity"/>
    <property type="evidence" value="ECO:0007669"/>
    <property type="project" value="InterPro"/>
</dbReference>
<dbReference type="Proteomes" id="UP000702544">
    <property type="component" value="Unassembled WGS sequence"/>
</dbReference>
<dbReference type="GO" id="GO:0016020">
    <property type="term" value="C:membrane"/>
    <property type="evidence" value="ECO:0007669"/>
    <property type="project" value="InterPro"/>
</dbReference>
<feature type="domain" description="Cytochrome b/b6 N-terminal region profile" evidence="3">
    <location>
        <begin position="38"/>
        <end position="248"/>
    </location>
</feature>
<feature type="transmembrane region" description="Helical" evidence="2">
    <location>
        <begin position="152"/>
        <end position="172"/>
    </location>
</feature>
<sequence length="419" mass="46539">MRDSRKKPRFSWLTQLWEDIKASTDPGLLGIARFLGLIYGPIDRRLPIDQSLRKSLARRLPSYVGWRHALGGITYLLFIVLIVTGVLLSFYYRPSVQEAYPSIQYIVTDVPMGWLVRDLHVWSANLIVVALLAHMARVFFTGTYKPPRETNWLVGLLLLLVVLAFGATGYLLPWDQWAYWTVTEVLDVVSRIPILAIVADVLRGDVNVSGATLSRFFAVHVIILPWMALALLLFHFSLVRRHGIAPPTDGPPTAGDGVRFYPTHLLRSFIVGVLVLAVAISLAALFPRPTGDRADPFMLPEELVSTWIVVDVSLALIRYLGVWGFTIFTVLGLSMALLPLFDRRPERRLKRRPVILILGVVFFGGFLIAWLAGRQLRSLPPGTQLRPGSGIESVTEEPGPAAPPETEDAPQGDEGEGGP</sequence>
<evidence type="ECO:0000313" key="4">
    <source>
        <dbReference type="EMBL" id="NIR76114.1"/>
    </source>
</evidence>
<evidence type="ECO:0000313" key="5">
    <source>
        <dbReference type="Proteomes" id="UP000702544"/>
    </source>
</evidence>
<protein>
    <submittedName>
        <fullName evidence="4">DUF4405 domain-containing protein</fullName>
    </submittedName>
</protein>
<keyword evidence="2" id="KW-1133">Transmembrane helix</keyword>
<reference evidence="4 5" key="1">
    <citation type="submission" date="2020-01" db="EMBL/GenBank/DDBJ databases">
        <title>Genomes assembled from Gulf of Kutch pelagic sediment metagenomes.</title>
        <authorList>
            <person name="Chandrashekar M."/>
            <person name="Mahajan M.S."/>
            <person name="Dave K.J."/>
            <person name="Vatsa P."/>
            <person name="Nathani N.M."/>
        </authorList>
    </citation>
    <scope>NUCLEOTIDE SEQUENCE [LARGE SCALE GENOMIC DNA]</scope>
    <source>
        <strain evidence="4">KS3-K002</strain>
    </source>
</reference>
<dbReference type="PANTHER" id="PTHR19271">
    <property type="entry name" value="CYTOCHROME B"/>
    <property type="match status" value="1"/>
</dbReference>
<dbReference type="InterPro" id="IPR016174">
    <property type="entry name" value="Di-haem_cyt_TM"/>
</dbReference>
<feature type="transmembrane region" description="Helical" evidence="2">
    <location>
        <begin position="214"/>
        <end position="236"/>
    </location>
</feature>
<evidence type="ECO:0000259" key="3">
    <source>
        <dbReference type="PROSITE" id="PS51002"/>
    </source>
</evidence>
<feature type="region of interest" description="Disordered" evidence="1">
    <location>
        <begin position="382"/>
        <end position="419"/>
    </location>
</feature>
<dbReference type="PROSITE" id="PS51002">
    <property type="entry name" value="CYTB_NTER"/>
    <property type="match status" value="1"/>
</dbReference>
<comment type="caution">
    <text evidence="4">The sequence shown here is derived from an EMBL/GenBank/DDBJ whole genome shotgun (WGS) entry which is preliminary data.</text>
</comment>
<accession>A0AAE4ZA46</accession>
<feature type="transmembrane region" description="Helical" evidence="2">
    <location>
        <begin position="119"/>
        <end position="140"/>
    </location>
</feature>
<dbReference type="PANTHER" id="PTHR19271:SF16">
    <property type="entry name" value="CYTOCHROME B"/>
    <property type="match status" value="1"/>
</dbReference>
<organism evidence="4 5">
    <name type="scientific">Candidatus Kutchimonas denitrificans</name>
    <dbReference type="NCBI Taxonomy" id="3056748"/>
    <lineage>
        <taxon>Bacteria</taxon>
        <taxon>Pseudomonadati</taxon>
        <taxon>Gemmatimonadota</taxon>
        <taxon>Gemmatimonadia</taxon>
        <taxon>Candidatus Palauibacterales</taxon>
        <taxon>Candidatus Palauibacteraceae</taxon>
        <taxon>Candidatus Kutchimonas</taxon>
    </lineage>
</organism>
<dbReference type="InterPro" id="IPR005797">
    <property type="entry name" value="Cyt_b/b6_N"/>
</dbReference>
<gene>
    <name evidence="4" type="ORF">GWO12_13545</name>
</gene>
<dbReference type="GO" id="GO:0009055">
    <property type="term" value="F:electron transfer activity"/>
    <property type="evidence" value="ECO:0007669"/>
    <property type="project" value="InterPro"/>
</dbReference>
<keyword evidence="2" id="KW-0812">Transmembrane</keyword>
<feature type="transmembrane region" description="Helical" evidence="2">
    <location>
        <begin position="265"/>
        <end position="286"/>
    </location>
</feature>
<evidence type="ECO:0000256" key="2">
    <source>
        <dbReference type="SAM" id="Phobius"/>
    </source>
</evidence>
<dbReference type="EMBL" id="JAACAK010000113">
    <property type="protein sequence ID" value="NIR76114.1"/>
    <property type="molecule type" value="Genomic_DNA"/>
</dbReference>
<dbReference type="SUPFAM" id="SSF81342">
    <property type="entry name" value="Transmembrane di-heme cytochromes"/>
    <property type="match status" value="1"/>
</dbReference>
<name>A0AAE4ZA46_9BACT</name>
<evidence type="ECO:0000256" key="1">
    <source>
        <dbReference type="SAM" id="MobiDB-lite"/>
    </source>
</evidence>
<dbReference type="GO" id="GO:0022904">
    <property type="term" value="P:respiratory electron transport chain"/>
    <property type="evidence" value="ECO:0007669"/>
    <property type="project" value="InterPro"/>
</dbReference>
<keyword evidence="2" id="KW-0472">Membrane</keyword>